<keyword evidence="2" id="KW-1185">Reference proteome</keyword>
<sequence length="107" mass="12650">MSNIQNISSMFNYENEIGTPWKPPKLLNVNDYSNWNARSDEYILYTDSSLWIHILEGYKHPTYLFLDKTVPKPISKLDEEEKKAYDQEKKAHGSITMALTRYLFHSF</sequence>
<reference evidence="2" key="1">
    <citation type="journal article" date="2022" name="Mol. Ecol. Resour.">
        <title>The genomes of chicory, endive, great burdock and yacon provide insights into Asteraceae palaeo-polyploidization history and plant inulin production.</title>
        <authorList>
            <person name="Fan W."/>
            <person name="Wang S."/>
            <person name="Wang H."/>
            <person name="Wang A."/>
            <person name="Jiang F."/>
            <person name="Liu H."/>
            <person name="Zhao H."/>
            <person name="Xu D."/>
            <person name="Zhang Y."/>
        </authorList>
    </citation>
    <scope>NUCLEOTIDE SEQUENCE [LARGE SCALE GENOMIC DNA]</scope>
    <source>
        <strain evidence="2">cv. Yunnan</strain>
    </source>
</reference>
<protein>
    <submittedName>
        <fullName evidence="1">Uncharacterized protein</fullName>
    </submittedName>
</protein>
<dbReference type="Proteomes" id="UP001056120">
    <property type="component" value="Linkage Group LG05"/>
</dbReference>
<accession>A0ACB9J7M3</accession>
<organism evidence="1 2">
    <name type="scientific">Smallanthus sonchifolius</name>
    <dbReference type="NCBI Taxonomy" id="185202"/>
    <lineage>
        <taxon>Eukaryota</taxon>
        <taxon>Viridiplantae</taxon>
        <taxon>Streptophyta</taxon>
        <taxon>Embryophyta</taxon>
        <taxon>Tracheophyta</taxon>
        <taxon>Spermatophyta</taxon>
        <taxon>Magnoliopsida</taxon>
        <taxon>eudicotyledons</taxon>
        <taxon>Gunneridae</taxon>
        <taxon>Pentapetalae</taxon>
        <taxon>asterids</taxon>
        <taxon>campanulids</taxon>
        <taxon>Asterales</taxon>
        <taxon>Asteraceae</taxon>
        <taxon>Asteroideae</taxon>
        <taxon>Heliantheae alliance</taxon>
        <taxon>Millerieae</taxon>
        <taxon>Smallanthus</taxon>
    </lineage>
</organism>
<evidence type="ECO:0000313" key="1">
    <source>
        <dbReference type="EMBL" id="KAI3815570.1"/>
    </source>
</evidence>
<proteinExistence type="predicted"/>
<evidence type="ECO:0000313" key="2">
    <source>
        <dbReference type="Proteomes" id="UP001056120"/>
    </source>
</evidence>
<name>A0ACB9J7M3_9ASTR</name>
<reference evidence="1 2" key="2">
    <citation type="journal article" date="2022" name="Mol. Ecol. Resour.">
        <title>The genomes of chicory, endive, great burdock and yacon provide insights into Asteraceae paleo-polyploidization history and plant inulin production.</title>
        <authorList>
            <person name="Fan W."/>
            <person name="Wang S."/>
            <person name="Wang H."/>
            <person name="Wang A."/>
            <person name="Jiang F."/>
            <person name="Liu H."/>
            <person name="Zhao H."/>
            <person name="Xu D."/>
            <person name="Zhang Y."/>
        </authorList>
    </citation>
    <scope>NUCLEOTIDE SEQUENCE [LARGE SCALE GENOMIC DNA]</scope>
    <source>
        <strain evidence="2">cv. Yunnan</strain>
        <tissue evidence="1">Leaves</tissue>
    </source>
</reference>
<dbReference type="EMBL" id="CM042022">
    <property type="protein sequence ID" value="KAI3815570.1"/>
    <property type="molecule type" value="Genomic_DNA"/>
</dbReference>
<comment type="caution">
    <text evidence="1">The sequence shown here is derived from an EMBL/GenBank/DDBJ whole genome shotgun (WGS) entry which is preliminary data.</text>
</comment>
<gene>
    <name evidence="1" type="ORF">L1987_15242</name>
</gene>